<evidence type="ECO:0000256" key="6">
    <source>
        <dbReference type="ARBA" id="ARBA00022723"/>
    </source>
</evidence>
<dbReference type="GO" id="GO:0005694">
    <property type="term" value="C:chromosome"/>
    <property type="evidence" value="ECO:0007669"/>
    <property type="project" value="InterPro"/>
</dbReference>
<dbReference type="Pfam" id="PF21249">
    <property type="entry name" value="GyrB_hook"/>
    <property type="match status" value="1"/>
</dbReference>
<dbReference type="InterPro" id="IPR003586">
    <property type="entry name" value="Hint_dom_C"/>
</dbReference>
<dbReference type="FunFam" id="3.30.565.10:FF:000002">
    <property type="entry name" value="DNA gyrase subunit B"/>
    <property type="match status" value="1"/>
</dbReference>
<dbReference type="InterPro" id="IPR020568">
    <property type="entry name" value="Ribosomal_Su5_D2-typ_SF"/>
</dbReference>
<dbReference type="InterPro" id="IPR011557">
    <property type="entry name" value="GyrB"/>
</dbReference>
<evidence type="ECO:0000256" key="10">
    <source>
        <dbReference type="ARBA" id="ARBA00023029"/>
    </source>
</evidence>
<evidence type="ECO:0000256" key="5">
    <source>
        <dbReference type="ARBA" id="ARBA00022490"/>
    </source>
</evidence>
<dbReference type="SUPFAM" id="SSF51294">
    <property type="entry name" value="Hedgehog/intein (Hint) domain"/>
    <property type="match status" value="1"/>
</dbReference>
<dbReference type="NCBIfam" id="TIGR01445">
    <property type="entry name" value="intein_Nterm"/>
    <property type="match status" value="1"/>
</dbReference>
<evidence type="ECO:0000313" key="15">
    <source>
        <dbReference type="Proteomes" id="UP000266287"/>
    </source>
</evidence>
<dbReference type="FunFam" id="3.30.230.10:FF:000005">
    <property type="entry name" value="DNA gyrase subunit B"/>
    <property type="match status" value="1"/>
</dbReference>
<dbReference type="SMART" id="SM00305">
    <property type="entry name" value="HintC"/>
    <property type="match status" value="1"/>
</dbReference>
<dbReference type="Proteomes" id="UP000266287">
    <property type="component" value="Unassembled WGS sequence"/>
</dbReference>
<dbReference type="GO" id="GO:0046872">
    <property type="term" value="F:metal ion binding"/>
    <property type="evidence" value="ECO:0007669"/>
    <property type="project" value="UniProtKB-KW"/>
</dbReference>
<dbReference type="Gene3D" id="3.30.230.10">
    <property type="match status" value="1"/>
</dbReference>
<evidence type="ECO:0000256" key="4">
    <source>
        <dbReference type="ARBA" id="ARBA00012895"/>
    </source>
</evidence>
<dbReference type="PRINTS" id="PR01159">
    <property type="entry name" value="DNAGYRASEB"/>
</dbReference>
<dbReference type="PRINTS" id="PR00418">
    <property type="entry name" value="TPI2FAMILY"/>
</dbReference>
<keyword evidence="5" id="KW-0963">Cytoplasm</keyword>
<dbReference type="SMART" id="SM00433">
    <property type="entry name" value="TOP2c"/>
    <property type="match status" value="1"/>
</dbReference>
<dbReference type="InterPro" id="IPR049353">
    <property type="entry name" value="GyrB_hook"/>
</dbReference>
<dbReference type="SUPFAM" id="SSF55874">
    <property type="entry name" value="ATPase domain of HSP90 chaperone/DNA topoisomerase II/histidine kinase"/>
    <property type="match status" value="1"/>
</dbReference>
<dbReference type="InterPro" id="IPR018522">
    <property type="entry name" value="TopoIIA_CS"/>
</dbReference>
<dbReference type="NCBIfam" id="TIGR01059">
    <property type="entry name" value="gyrB"/>
    <property type="match status" value="1"/>
</dbReference>
<accession>A0A399FU49</accession>
<dbReference type="SUPFAM" id="SSF56719">
    <property type="entry name" value="Type II DNA topoisomerase"/>
    <property type="match status" value="2"/>
</dbReference>
<evidence type="ECO:0000256" key="2">
    <source>
        <dbReference type="ARBA" id="ARBA00001946"/>
    </source>
</evidence>
<keyword evidence="8" id="KW-0067">ATP-binding</keyword>
<dbReference type="AlphaFoldDB" id="A0A399FU49"/>
<dbReference type="Pfam" id="PF01751">
    <property type="entry name" value="Toprim"/>
    <property type="match status" value="1"/>
</dbReference>
<keyword evidence="12 14" id="KW-0413">Isomerase</keyword>
<dbReference type="GO" id="GO:0016539">
    <property type="term" value="P:intein-mediated protein splicing"/>
    <property type="evidence" value="ECO:0007669"/>
    <property type="project" value="InterPro"/>
</dbReference>
<keyword evidence="11" id="KW-0238">DNA-binding</keyword>
<evidence type="ECO:0000256" key="12">
    <source>
        <dbReference type="ARBA" id="ARBA00023235"/>
    </source>
</evidence>
<dbReference type="GO" id="GO:0003918">
    <property type="term" value="F:DNA topoisomerase type II (double strand cut, ATP-hydrolyzing) activity"/>
    <property type="evidence" value="ECO:0007669"/>
    <property type="project" value="UniProtKB-EC"/>
</dbReference>
<comment type="cofactor">
    <cofactor evidence="2">
        <name>Mg(2+)</name>
        <dbReference type="ChEBI" id="CHEBI:18420"/>
    </cofactor>
</comment>
<dbReference type="InterPro" id="IPR014721">
    <property type="entry name" value="Ribsml_uS5_D2-typ_fold_subgr"/>
</dbReference>
<dbReference type="PANTHER" id="PTHR45866:SF1">
    <property type="entry name" value="DNA GYRASE SUBUNIT B, MITOCHONDRIAL"/>
    <property type="match status" value="1"/>
</dbReference>
<dbReference type="InterPro" id="IPR001241">
    <property type="entry name" value="Topo_IIA"/>
</dbReference>
<dbReference type="InterPro" id="IPR006171">
    <property type="entry name" value="TOPRIM_dom"/>
</dbReference>
<dbReference type="Pfam" id="PF02518">
    <property type="entry name" value="HATPase_c"/>
    <property type="match status" value="1"/>
</dbReference>
<name>A0A399FU49_UNCN2</name>
<dbReference type="InterPro" id="IPR013759">
    <property type="entry name" value="Topo_IIA_B_C"/>
</dbReference>
<keyword evidence="9" id="KW-0460">Magnesium</keyword>
<dbReference type="InterPro" id="IPR003594">
    <property type="entry name" value="HATPase_dom"/>
</dbReference>
<sequence>MFVERYDATTIKVLGGLEAVRKRPSMYIGDTGIKGLHRLVYEIVDNSIDEVMAGNCDKIDLSIHVDNSITVIDNGRGIPVDLHESEKKPALEVVMTTLHAGGKFDHNAYKVSGGLHGVGISVVNALSERLEAEVKRDGGVFLQEYKRGDPIARLEKIGRTEKTGTKIVFKPDSQIFNSVEFDFDILSTRMRELAFLNKGITITINDERSGKKNCFQYHGGIKEFVAYLNAAKTVLHEKEIYLEKEKEGIHVEVAAQFNDSYVENVFSFANNVNTIDGGTHLSAFRSGFTRAINDYGRRRGLLKDIKASLSGEDIREGLAAVISVKIPDPQFEGQTKTKLGNSEVRTIVEPIINEGLGEFFEENPGEARKIIDKCVLASRARDAARKARELTRYKGILDSSSLPGKLADCSEKDARLCEIYLVEGDSAGGCFVGDTKVALLDGRNLSFKELVKEDREGKRNYCYTINKDGNIETGLIKSPEMTKKSSEVIKVILDNKENIICTPDHKFMLRDGSYVRADNLKSSDSIMPLRRKISKIEGRITIKGYEMIYNPKGNKWIFTHILADDYNIKNRNYKESAGEHKHHIDFNKLNNNPENIQRMSNGEHLKLHEEILEKTIHREDIKQKCKEIHQDSKFKKRMSKIMSTPEMKKMLSNRAKRQWQDEKYKNYMAKKYKEFYESNDNYRKESLKRLDEAQKKCWAEEKNRQLQSERVRKFFEEYPEAREVLSKTAEEQWKDTELRKWRSNKTEKQWTKEFRKKRKKAYNETYFKCTINFMKQILENNGDLEEYNKKRVKSRNKNLLKKETFIERFFNNDESLMFEAVENYNHKIKEIVKLKQKIDVYDLEVEGTHNFALASGVFVHNSAKQGRDRRFQAILPLKGKIINVEKARLDKVLSNKEIGVLITAIGAGIADEFDFEKVRYRKIIIMTDADVDGAHIRTLLLTFFYRQMSILLKEGCIYIARPPLYKVKKGKSERYIENDDDFDRFILDTGLNGATLVQLSGNHVFSKAELREIIADLVALERLSTVVRRKGFEFNDYLRMRDEQTKKLPLYWIKTEVGGTYLYSEKELAAIEENKDDLSIIEFAEHREIEEALKRVEKKGIDIAPLIHSKKEQIPLYKMTVNGKEYFLCTFADIIARIREIGRSGMAIQRYKGLGEMNPTQLWETTMNPEHRTISQVRLEDAAEAENIFTTLMGEQVEPRRQFIQKHAPEVKNLDF</sequence>
<keyword evidence="10" id="KW-0799">Topoisomerase</keyword>
<evidence type="ECO:0000256" key="8">
    <source>
        <dbReference type="ARBA" id="ARBA00022840"/>
    </source>
</evidence>
<dbReference type="InterPro" id="IPR036844">
    <property type="entry name" value="Hint_dom_sf"/>
</dbReference>
<evidence type="ECO:0000256" key="11">
    <source>
        <dbReference type="ARBA" id="ARBA00023125"/>
    </source>
</evidence>
<dbReference type="GO" id="GO:0005524">
    <property type="term" value="F:ATP binding"/>
    <property type="evidence" value="ECO:0007669"/>
    <property type="project" value="UniProtKB-KW"/>
</dbReference>
<dbReference type="SMART" id="SM00387">
    <property type="entry name" value="HATPase_c"/>
    <property type="match status" value="1"/>
</dbReference>
<dbReference type="InterPro" id="IPR003587">
    <property type="entry name" value="Hint_dom_N"/>
</dbReference>
<dbReference type="Gene3D" id="3.30.565.10">
    <property type="entry name" value="Histidine kinase-like ATPase, C-terminal domain"/>
    <property type="match status" value="1"/>
</dbReference>
<dbReference type="InterPro" id="IPR006141">
    <property type="entry name" value="Intein_N"/>
</dbReference>
<dbReference type="InterPro" id="IPR013506">
    <property type="entry name" value="Topo_IIA_bsu_dom2"/>
</dbReference>
<protein>
    <recommendedName>
        <fullName evidence="4">DNA topoisomerase (ATP-hydrolyzing)</fullName>
        <ecNumber evidence="4">5.6.2.2</ecNumber>
    </recommendedName>
</protein>
<dbReference type="InterPro" id="IPR002288">
    <property type="entry name" value="DNA_gyrase_B_C"/>
</dbReference>
<dbReference type="GO" id="GO:0003677">
    <property type="term" value="F:DNA binding"/>
    <property type="evidence" value="ECO:0007669"/>
    <property type="project" value="UniProtKB-KW"/>
</dbReference>
<dbReference type="InterPro" id="IPR000565">
    <property type="entry name" value="Topo_IIA_B"/>
</dbReference>
<dbReference type="PANTHER" id="PTHR45866">
    <property type="entry name" value="DNA GYRASE/TOPOISOMERASE SUBUNIT B"/>
    <property type="match status" value="1"/>
</dbReference>
<dbReference type="EC" id="5.6.2.2" evidence="4"/>
<reference evidence="14 15" key="1">
    <citation type="submission" date="2018-08" db="EMBL/GenBank/DDBJ databases">
        <title>Draft genome of candidate division NPL-UPA2 bacterium Unc8 that adapted to ultra-basic serpentinizing groundwater.</title>
        <authorList>
            <person name="Ishii S."/>
            <person name="Suzuki S."/>
            <person name="Nealson K.H."/>
        </authorList>
    </citation>
    <scope>NUCLEOTIDE SEQUENCE [LARGE SCALE GENOMIC DNA]</scope>
    <source>
        <strain evidence="14">Unc8</strain>
    </source>
</reference>
<dbReference type="EMBL" id="NDHY01000011">
    <property type="protein sequence ID" value="RIH99824.1"/>
    <property type="molecule type" value="Genomic_DNA"/>
</dbReference>
<feature type="domain" description="Toprim" evidence="13">
    <location>
        <begin position="879"/>
        <end position="963"/>
    </location>
</feature>
<dbReference type="SMART" id="SM00306">
    <property type="entry name" value="HintN"/>
    <property type="match status" value="1"/>
</dbReference>
<dbReference type="InterPro" id="IPR013760">
    <property type="entry name" value="Topo_IIA-like_dom_sf"/>
</dbReference>
<dbReference type="GO" id="GO:0006265">
    <property type="term" value="P:DNA topological change"/>
    <property type="evidence" value="ECO:0007669"/>
    <property type="project" value="InterPro"/>
</dbReference>
<dbReference type="Pfam" id="PF00986">
    <property type="entry name" value="DNA_gyraseB_C"/>
    <property type="match status" value="1"/>
</dbReference>
<evidence type="ECO:0000256" key="3">
    <source>
        <dbReference type="ARBA" id="ARBA00010708"/>
    </source>
</evidence>
<dbReference type="CDD" id="cd00081">
    <property type="entry name" value="Hint"/>
    <property type="match status" value="2"/>
</dbReference>
<keyword evidence="6" id="KW-0479">Metal-binding</keyword>
<evidence type="ECO:0000259" key="13">
    <source>
        <dbReference type="PROSITE" id="PS50880"/>
    </source>
</evidence>
<gene>
    <name evidence="14" type="primary">gyrB</name>
    <name evidence="14" type="ORF">B9J77_04420</name>
</gene>
<dbReference type="InterPro" id="IPR030934">
    <property type="entry name" value="Intein_C"/>
</dbReference>
<dbReference type="Pfam" id="PF00204">
    <property type="entry name" value="DNA_gyraseB"/>
    <property type="match status" value="1"/>
</dbReference>
<comment type="similarity">
    <text evidence="3">Belongs to the type II topoisomerase GyrB family.</text>
</comment>
<proteinExistence type="inferred from homology"/>
<evidence type="ECO:0000256" key="1">
    <source>
        <dbReference type="ARBA" id="ARBA00000185"/>
    </source>
</evidence>
<dbReference type="Gene3D" id="3.40.50.670">
    <property type="match status" value="3"/>
</dbReference>
<dbReference type="PROSITE" id="PS50818">
    <property type="entry name" value="INTEIN_C_TER"/>
    <property type="match status" value="1"/>
</dbReference>
<evidence type="ECO:0000256" key="7">
    <source>
        <dbReference type="ARBA" id="ARBA00022741"/>
    </source>
</evidence>
<evidence type="ECO:0000256" key="9">
    <source>
        <dbReference type="ARBA" id="ARBA00022842"/>
    </source>
</evidence>
<evidence type="ECO:0000313" key="14">
    <source>
        <dbReference type="EMBL" id="RIH99824.1"/>
    </source>
</evidence>
<organism evidence="14 15">
    <name type="scientific">candidate division NPL-UPA2 bacterium Unc8</name>
    <dbReference type="NCBI Taxonomy" id="1980939"/>
    <lineage>
        <taxon>Bacteria</taxon>
    </lineage>
</organism>
<keyword evidence="7" id="KW-0547">Nucleotide-binding</keyword>
<dbReference type="Gene3D" id="2.170.16.10">
    <property type="entry name" value="Hedgehog/Intein (Hint) domain"/>
    <property type="match status" value="1"/>
</dbReference>
<dbReference type="InterPro" id="IPR036890">
    <property type="entry name" value="HATPase_C_sf"/>
</dbReference>
<dbReference type="PROSITE" id="PS50817">
    <property type="entry name" value="INTEIN_N_TER"/>
    <property type="match status" value="1"/>
</dbReference>
<comment type="caution">
    <text evidence="14">The sequence shown here is derived from an EMBL/GenBank/DDBJ whole genome shotgun (WGS) entry which is preliminary data.</text>
</comment>
<dbReference type="SUPFAM" id="SSF54211">
    <property type="entry name" value="Ribosomal protein S5 domain 2-like"/>
    <property type="match status" value="1"/>
</dbReference>
<dbReference type="PROSITE" id="PS00177">
    <property type="entry name" value="TOPOISOMERASE_II"/>
    <property type="match status" value="1"/>
</dbReference>
<dbReference type="PROSITE" id="PS50880">
    <property type="entry name" value="TOPRIM"/>
    <property type="match status" value="1"/>
</dbReference>
<comment type="catalytic activity">
    <reaction evidence="1">
        <text>ATP-dependent breakage, passage and rejoining of double-stranded DNA.</text>
        <dbReference type="EC" id="5.6.2.2"/>
    </reaction>
</comment>
<dbReference type="CDD" id="cd00822">
    <property type="entry name" value="TopoII_Trans_DNA_gyrase"/>
    <property type="match status" value="1"/>
</dbReference>
<dbReference type="Pfam" id="PF14890">
    <property type="entry name" value="Intein_splicing"/>
    <property type="match status" value="1"/>
</dbReference>
<dbReference type="CDD" id="cd16928">
    <property type="entry name" value="HATPase_GyrB-like"/>
    <property type="match status" value="1"/>
</dbReference>
<dbReference type="NCBIfam" id="TIGR01443">
    <property type="entry name" value="intein_Cterm"/>
    <property type="match status" value="1"/>
</dbReference>